<feature type="transmembrane region" description="Helical" evidence="5">
    <location>
        <begin position="173"/>
        <end position="196"/>
    </location>
</feature>
<feature type="transmembrane region" description="Helical" evidence="5">
    <location>
        <begin position="21"/>
        <end position="45"/>
    </location>
</feature>
<reference evidence="7 8" key="1">
    <citation type="submission" date="2020-02" db="EMBL/GenBank/DDBJ databases">
        <title>Genome sequence of the type strain DSM 27180 of Arthrobacter silviterrae.</title>
        <authorList>
            <person name="Gao J."/>
            <person name="Sun J."/>
        </authorList>
    </citation>
    <scope>NUCLEOTIDE SEQUENCE [LARGE SCALE GENOMIC DNA]</scope>
    <source>
        <strain evidence="7 8">DSM 27180</strain>
    </source>
</reference>
<keyword evidence="2 5" id="KW-0812">Transmembrane</keyword>
<proteinExistence type="predicted"/>
<dbReference type="PROSITE" id="PS50850">
    <property type="entry name" value="MFS"/>
    <property type="match status" value="1"/>
</dbReference>
<dbReference type="Proteomes" id="UP000479226">
    <property type="component" value="Unassembled WGS sequence"/>
</dbReference>
<feature type="transmembrane region" description="Helical" evidence="5">
    <location>
        <begin position="343"/>
        <end position="365"/>
    </location>
</feature>
<feature type="transmembrane region" description="Helical" evidence="5">
    <location>
        <begin position="319"/>
        <end position="337"/>
    </location>
</feature>
<dbReference type="EMBL" id="JAAKZI010000031">
    <property type="protein sequence ID" value="NGN84855.1"/>
    <property type="molecule type" value="Genomic_DNA"/>
</dbReference>
<evidence type="ECO:0000259" key="6">
    <source>
        <dbReference type="PROSITE" id="PS50850"/>
    </source>
</evidence>
<keyword evidence="4 5" id="KW-0472">Membrane</keyword>
<evidence type="ECO:0000256" key="3">
    <source>
        <dbReference type="ARBA" id="ARBA00022989"/>
    </source>
</evidence>
<evidence type="ECO:0000313" key="7">
    <source>
        <dbReference type="EMBL" id="NGN84855.1"/>
    </source>
</evidence>
<dbReference type="CDD" id="cd17316">
    <property type="entry name" value="MFS_SV2_like"/>
    <property type="match status" value="1"/>
</dbReference>
<evidence type="ECO:0000256" key="4">
    <source>
        <dbReference type="ARBA" id="ARBA00023136"/>
    </source>
</evidence>
<keyword evidence="3 5" id="KW-1133">Transmembrane helix</keyword>
<feature type="transmembrane region" description="Helical" evidence="5">
    <location>
        <begin position="51"/>
        <end position="72"/>
    </location>
</feature>
<dbReference type="InterPro" id="IPR011701">
    <property type="entry name" value="MFS"/>
</dbReference>
<dbReference type="PROSITE" id="PS00216">
    <property type="entry name" value="SUGAR_TRANSPORT_1"/>
    <property type="match status" value="1"/>
</dbReference>
<feature type="transmembrane region" description="Helical" evidence="5">
    <location>
        <begin position="110"/>
        <end position="135"/>
    </location>
</feature>
<feature type="transmembrane region" description="Helical" evidence="5">
    <location>
        <begin position="424"/>
        <end position="443"/>
    </location>
</feature>
<feature type="transmembrane region" description="Helical" evidence="5">
    <location>
        <begin position="84"/>
        <end position="104"/>
    </location>
</feature>
<evidence type="ECO:0000313" key="8">
    <source>
        <dbReference type="Proteomes" id="UP000479226"/>
    </source>
</evidence>
<evidence type="ECO:0000256" key="5">
    <source>
        <dbReference type="SAM" id="Phobius"/>
    </source>
</evidence>
<comment type="subcellular location">
    <subcellularLocation>
        <location evidence="1">Cell membrane</location>
        <topology evidence="1">Multi-pass membrane protein</topology>
    </subcellularLocation>
</comment>
<dbReference type="InterPro" id="IPR036259">
    <property type="entry name" value="MFS_trans_sf"/>
</dbReference>
<keyword evidence="8" id="KW-1185">Reference proteome</keyword>
<evidence type="ECO:0000256" key="1">
    <source>
        <dbReference type="ARBA" id="ARBA00004651"/>
    </source>
</evidence>
<protein>
    <submittedName>
        <fullName evidence="7">MFS transporter</fullName>
    </submittedName>
</protein>
<feature type="transmembrane region" description="Helical" evidence="5">
    <location>
        <begin position="290"/>
        <end position="307"/>
    </location>
</feature>
<dbReference type="SUPFAM" id="SSF103473">
    <property type="entry name" value="MFS general substrate transporter"/>
    <property type="match status" value="1"/>
</dbReference>
<dbReference type="PROSITE" id="PS00217">
    <property type="entry name" value="SUGAR_TRANSPORT_2"/>
    <property type="match status" value="1"/>
</dbReference>
<dbReference type="Gene3D" id="1.20.1250.20">
    <property type="entry name" value="MFS general substrate transporter like domains"/>
    <property type="match status" value="1"/>
</dbReference>
<name>A0ABX0DGF1_9MICC</name>
<comment type="caution">
    <text evidence="7">The sequence shown here is derived from an EMBL/GenBank/DDBJ whole genome shotgun (WGS) entry which is preliminary data.</text>
</comment>
<feature type="transmembrane region" description="Helical" evidence="5">
    <location>
        <begin position="385"/>
        <end position="404"/>
    </location>
</feature>
<gene>
    <name evidence="7" type="ORF">G6N77_15545</name>
</gene>
<dbReference type="Pfam" id="PF07690">
    <property type="entry name" value="MFS_1"/>
    <property type="match status" value="1"/>
</dbReference>
<dbReference type="PANTHER" id="PTHR23508:SF10">
    <property type="entry name" value="CARBOXYLIC ACID TRANSPORTER PROTEIN HOMOLOG"/>
    <property type="match status" value="1"/>
</dbReference>
<organism evidence="7 8">
    <name type="scientific">Arthrobacter silviterrae</name>
    <dbReference type="NCBI Taxonomy" id="2026658"/>
    <lineage>
        <taxon>Bacteria</taxon>
        <taxon>Bacillati</taxon>
        <taxon>Actinomycetota</taxon>
        <taxon>Actinomycetes</taxon>
        <taxon>Micrococcales</taxon>
        <taxon>Micrococcaceae</taxon>
        <taxon>Arthrobacter</taxon>
    </lineage>
</organism>
<evidence type="ECO:0000256" key="2">
    <source>
        <dbReference type="ARBA" id="ARBA00022692"/>
    </source>
</evidence>
<dbReference type="PANTHER" id="PTHR23508">
    <property type="entry name" value="CARBOXYLIC ACID TRANSPORTER PROTEIN HOMOLOG"/>
    <property type="match status" value="1"/>
</dbReference>
<feature type="transmembrane region" description="Helical" evidence="5">
    <location>
        <begin position="147"/>
        <end position="167"/>
    </location>
</feature>
<sequence length="471" mass="50258">MFDVLDQQTRLTGHQIRLAVVAAWAICLEFLDFFLIGFILTFVAGPWHLTMVQSSVILLSSGLGAIFGAIYFGRPADKLGRRKVFLITIAVFTLATAALALTPASPTIGYAYLVLFRVVVGFGGGGLYVVDLPLVQEFMPTSKRGRVSGLVTSAVPLGFLLGSVLVWTLSGAIGWRGVLWVSAALGCTVFFMRISIPESPVFRARQGDVEGARRSIAWALKVDPGTLSPEVPEQLLENKKASFRELLAYPRSFWASVLSNLGAQTGYYGLALWTPTLLILVVGISPAQSAQYMIAVTLGALAGRLVLSYLSERIGRRATGGIAGTGAAVLLIVAALANDMTFMGVSIFFVLLIAIYFFGEGGFAIVGPYSAEVWPSHLRTTGMGFAYGIGGIGKVIGPLGLGLMLGSVNLVKPALTETNLVPGFAYFAAWYLLCAAMFVFVGFETKNKSLVQIEDTVVQPSEARETNGANV</sequence>
<dbReference type="RefSeq" id="WP_165183084.1">
    <property type="nucleotide sequence ID" value="NZ_JAAKZI010000031.1"/>
</dbReference>
<dbReference type="InterPro" id="IPR005829">
    <property type="entry name" value="Sugar_transporter_CS"/>
</dbReference>
<accession>A0ABX0DGF1</accession>
<feature type="domain" description="Major facilitator superfamily (MFS) profile" evidence="6">
    <location>
        <begin position="18"/>
        <end position="446"/>
    </location>
</feature>
<feature type="transmembrane region" description="Helical" evidence="5">
    <location>
        <begin position="266"/>
        <end position="284"/>
    </location>
</feature>
<dbReference type="InterPro" id="IPR020846">
    <property type="entry name" value="MFS_dom"/>
</dbReference>